<dbReference type="EMBL" id="JALBCA010000035">
    <property type="protein sequence ID" value="KAI2387916.1"/>
    <property type="molecule type" value="Genomic_DNA"/>
</dbReference>
<comment type="caution">
    <text evidence="1">The sequence shown here is derived from an EMBL/GenBank/DDBJ whole genome shotgun (WGS) entry which is preliminary data.</text>
</comment>
<sequence>MPGCFGFIEQARDGGAADCVTVEEDELAFKPQNLSAAEACTIPSSALMAYQGLYLQLKIEEWLNSYGKKSEEPLRVLVLNGMDGIGIQVIQMLRSKSLFPGAHIWVCAATDSPNNESFLRNELHVDEVLVLSAAIDLVRLWTERRFTPVHLALDCDGSERFHQLSNTGILCKGGMSLSIVESDSETSKNNMFFGPLWVDPNEEQLAIISKLAERGELKPYVDKIFELHEAVDAMKYVESHKGRGKVLLRVNYD</sequence>
<proteinExistence type="predicted"/>
<reference evidence="1" key="1">
    <citation type="journal article" date="2022" name="bioRxiv">
        <title>Population genetic analysis of Ophidiomyces ophidiicola, the causative agent of snake fungal disease, indicates recent introductions to the USA.</title>
        <authorList>
            <person name="Ladner J.T."/>
            <person name="Palmer J.M."/>
            <person name="Ettinger C.L."/>
            <person name="Stajich J.E."/>
            <person name="Farrell T.M."/>
            <person name="Glorioso B.M."/>
            <person name="Lawson B."/>
            <person name="Price S.J."/>
            <person name="Stengle A.G."/>
            <person name="Grear D.A."/>
            <person name="Lorch J.M."/>
        </authorList>
    </citation>
    <scope>NUCLEOTIDE SEQUENCE</scope>
    <source>
        <strain evidence="1">NWHC 24266-5</strain>
    </source>
</reference>
<organism evidence="1">
    <name type="scientific">Ophidiomyces ophidiicola</name>
    <dbReference type="NCBI Taxonomy" id="1387563"/>
    <lineage>
        <taxon>Eukaryota</taxon>
        <taxon>Fungi</taxon>
        <taxon>Dikarya</taxon>
        <taxon>Ascomycota</taxon>
        <taxon>Pezizomycotina</taxon>
        <taxon>Eurotiomycetes</taxon>
        <taxon>Eurotiomycetidae</taxon>
        <taxon>Onygenales</taxon>
        <taxon>Onygenaceae</taxon>
        <taxon>Ophidiomyces</taxon>
    </lineage>
</organism>
<name>A0ACB8UY54_9EURO</name>
<gene>
    <name evidence="1" type="ORF">LOY88_002874</name>
</gene>
<accession>A0ACB8UY54</accession>
<protein>
    <submittedName>
        <fullName evidence="1">Uncharacterized protein</fullName>
    </submittedName>
</protein>
<evidence type="ECO:0000313" key="1">
    <source>
        <dbReference type="EMBL" id="KAI2387916.1"/>
    </source>
</evidence>